<sequence length="422" mass="46841">MSATAPQRIEADDDITPHLSHEDADDMHTTHTHPDRPLTRRRSAKPARTPTWNRKNPYPATVIANTVISGAGSAKEIRHLVISLGDSGITYEPGDSLSVVPRNDPALVDHIIERLGVAPDTPVADRTEQRPLRDVLLNRYELASATTYLVDYIAARCGDAELTGLASTGDRTAIDAWLRGKDVLDLLNVDASLSISPDELLAELQPLAHRVYSISSSPRAHPGTIHLTMSTVRYRSGGRDRGGVCSTHLADRIADADTVGIFVTPNRYFRLPADDAKVIMVGPGTGVAPFRAFLHERAERGASGQNWLFFGDQREQYDHIYRDELERFVSDGLLDHLDVAFSRDQQHKVYVQDRMRARGAELFRWLDDGAYLFVCGDAGRMAPDVEGALLDIIAEHGGHNPDEARDILSRLKKDKRYVRDVY</sequence>
<evidence type="ECO:0000256" key="6">
    <source>
        <dbReference type="ARBA" id="ARBA00022827"/>
    </source>
</evidence>
<keyword evidence="9" id="KW-0198">Cysteine biosynthesis</keyword>
<dbReference type="PANTHER" id="PTHR19384:SF128">
    <property type="entry name" value="NADPH OXIDOREDUCTASE A"/>
    <property type="match status" value="1"/>
</dbReference>
<keyword evidence="6" id="KW-0274">FAD</keyword>
<comment type="caution">
    <text evidence="13">The sequence shown here is derived from an EMBL/GenBank/DDBJ whole genome shotgun (WGS) entry which is preliminary data.</text>
</comment>
<dbReference type="InterPro" id="IPR039261">
    <property type="entry name" value="FNR_nucleotide-bd"/>
</dbReference>
<dbReference type="GO" id="GO:0050660">
    <property type="term" value="F:flavin adenine dinucleotide binding"/>
    <property type="evidence" value="ECO:0007669"/>
    <property type="project" value="TreeGrafter"/>
</dbReference>
<dbReference type="SUPFAM" id="SSF52343">
    <property type="entry name" value="Ferredoxin reductase-like, C-terminal NADP-linked domain"/>
    <property type="match status" value="1"/>
</dbReference>
<evidence type="ECO:0000259" key="12">
    <source>
        <dbReference type="PROSITE" id="PS51384"/>
    </source>
</evidence>
<dbReference type="Gene3D" id="1.20.990.10">
    <property type="entry name" value="NADPH-cytochrome p450 Reductase, Chain A, domain 3"/>
    <property type="match status" value="1"/>
</dbReference>
<dbReference type="NCBIfam" id="NF004859">
    <property type="entry name" value="PRK06214.1"/>
    <property type="match status" value="1"/>
</dbReference>
<dbReference type="GO" id="GO:0019344">
    <property type="term" value="P:cysteine biosynthetic process"/>
    <property type="evidence" value="ECO:0007669"/>
    <property type="project" value="UniProtKB-KW"/>
</dbReference>
<keyword evidence="14" id="KW-1185">Reference proteome</keyword>
<protein>
    <recommendedName>
        <fullName evidence="3">assimilatory sulfite reductase (NADPH)</fullName>
        <ecNumber evidence="3">1.8.1.2</ecNumber>
    </recommendedName>
</protein>
<dbReference type="eggNOG" id="COG0369">
    <property type="taxonomic scope" value="Bacteria"/>
</dbReference>
<evidence type="ECO:0000313" key="13">
    <source>
        <dbReference type="EMBL" id="GAC50867.1"/>
    </source>
</evidence>
<dbReference type="CDD" id="cd06199">
    <property type="entry name" value="SiR"/>
    <property type="match status" value="1"/>
</dbReference>
<evidence type="ECO:0000313" key="14">
    <source>
        <dbReference type="Proteomes" id="UP000010988"/>
    </source>
</evidence>
<dbReference type="InterPro" id="IPR017927">
    <property type="entry name" value="FAD-bd_FR_type"/>
</dbReference>
<keyword evidence="8" id="KW-0560">Oxidoreductase</keyword>
<dbReference type="SUPFAM" id="SSF63380">
    <property type="entry name" value="Riboflavin synthase domain-like"/>
    <property type="match status" value="1"/>
</dbReference>
<evidence type="ECO:0000256" key="2">
    <source>
        <dbReference type="ARBA" id="ARBA00001974"/>
    </source>
</evidence>
<dbReference type="InterPro" id="IPR003097">
    <property type="entry name" value="CysJ-like_FAD-binding"/>
</dbReference>
<evidence type="ECO:0000256" key="4">
    <source>
        <dbReference type="ARBA" id="ARBA00022630"/>
    </source>
</evidence>
<dbReference type="GO" id="GO:0005829">
    <property type="term" value="C:cytosol"/>
    <property type="evidence" value="ECO:0007669"/>
    <property type="project" value="TreeGrafter"/>
</dbReference>
<feature type="compositionally biased region" description="Basic and acidic residues" evidence="11">
    <location>
        <begin position="15"/>
        <end position="38"/>
    </location>
</feature>
<dbReference type="InterPro" id="IPR001709">
    <property type="entry name" value="Flavoprot_Pyr_Nucl_cyt_Rdtase"/>
</dbReference>
<keyword evidence="7" id="KW-0521">NADP</keyword>
<comment type="catalytic activity">
    <reaction evidence="10">
        <text>hydrogen sulfide + 3 NADP(+) + 3 H2O = sulfite + 3 NADPH + 4 H(+)</text>
        <dbReference type="Rhea" id="RHEA:13801"/>
        <dbReference type="ChEBI" id="CHEBI:15377"/>
        <dbReference type="ChEBI" id="CHEBI:15378"/>
        <dbReference type="ChEBI" id="CHEBI:17359"/>
        <dbReference type="ChEBI" id="CHEBI:29919"/>
        <dbReference type="ChEBI" id="CHEBI:57783"/>
        <dbReference type="ChEBI" id="CHEBI:58349"/>
        <dbReference type="EC" id="1.8.1.2"/>
    </reaction>
</comment>
<keyword evidence="4" id="KW-0285">Flavoprotein</keyword>
<accession>L7KSC9</accession>
<dbReference type="AlphaFoldDB" id="L7KSC9"/>
<name>L7KSC9_9ACTN</name>
<evidence type="ECO:0000256" key="10">
    <source>
        <dbReference type="ARBA" id="ARBA00052219"/>
    </source>
</evidence>
<dbReference type="PRINTS" id="PR00371">
    <property type="entry name" value="FPNCR"/>
</dbReference>
<dbReference type="Gene3D" id="3.40.50.80">
    <property type="entry name" value="Nucleotide-binding domain of ferredoxin-NADP reductase (FNR) module"/>
    <property type="match status" value="1"/>
</dbReference>
<dbReference type="InterPro" id="IPR023173">
    <property type="entry name" value="NADPH_Cyt_P450_Rdtase_alpha"/>
</dbReference>
<organism evidence="13 14">
    <name type="scientific">Gordonia aichiensis NBRC 108223</name>
    <dbReference type="NCBI Taxonomy" id="1220583"/>
    <lineage>
        <taxon>Bacteria</taxon>
        <taxon>Bacillati</taxon>
        <taxon>Actinomycetota</taxon>
        <taxon>Actinomycetes</taxon>
        <taxon>Mycobacteriales</taxon>
        <taxon>Gordoniaceae</taxon>
        <taxon>Gordonia</taxon>
    </lineage>
</organism>
<dbReference type="PANTHER" id="PTHR19384">
    <property type="entry name" value="NITRIC OXIDE SYNTHASE-RELATED"/>
    <property type="match status" value="1"/>
</dbReference>
<dbReference type="Pfam" id="PF00175">
    <property type="entry name" value="NAD_binding_1"/>
    <property type="match status" value="1"/>
</dbReference>
<evidence type="ECO:0000256" key="8">
    <source>
        <dbReference type="ARBA" id="ARBA00023002"/>
    </source>
</evidence>
<dbReference type="EC" id="1.8.1.2" evidence="3"/>
<dbReference type="EMBL" id="BANR01000032">
    <property type="protein sequence ID" value="GAC50867.1"/>
    <property type="molecule type" value="Genomic_DNA"/>
</dbReference>
<evidence type="ECO:0000256" key="5">
    <source>
        <dbReference type="ARBA" id="ARBA00022643"/>
    </source>
</evidence>
<dbReference type="RefSeq" id="WP_005179454.1">
    <property type="nucleotide sequence ID" value="NZ_BANR01000032.1"/>
</dbReference>
<gene>
    <name evidence="13" type="primary">cysJ</name>
    <name evidence="13" type="ORF">GOACH_32_00300</name>
</gene>
<dbReference type="Proteomes" id="UP000010988">
    <property type="component" value="Unassembled WGS sequence"/>
</dbReference>
<dbReference type="Pfam" id="PF00667">
    <property type="entry name" value="FAD_binding_1"/>
    <property type="match status" value="1"/>
</dbReference>
<dbReference type="InterPro" id="IPR017938">
    <property type="entry name" value="Riboflavin_synthase-like_b-brl"/>
</dbReference>
<dbReference type="FunFam" id="3.40.50.80:FF:000001">
    <property type="entry name" value="NADPH--cytochrome P450 reductase 1"/>
    <property type="match status" value="1"/>
</dbReference>
<dbReference type="GO" id="GO:0010181">
    <property type="term" value="F:FMN binding"/>
    <property type="evidence" value="ECO:0007669"/>
    <property type="project" value="TreeGrafter"/>
</dbReference>
<evidence type="ECO:0000256" key="7">
    <source>
        <dbReference type="ARBA" id="ARBA00022857"/>
    </source>
</evidence>
<evidence type="ECO:0000256" key="3">
    <source>
        <dbReference type="ARBA" id="ARBA00012604"/>
    </source>
</evidence>
<dbReference type="STRING" id="1220583.GOACH_32_00300"/>
<dbReference type="Gene3D" id="2.40.30.10">
    <property type="entry name" value="Translation factors"/>
    <property type="match status" value="1"/>
</dbReference>
<comment type="cofactor">
    <cofactor evidence="2">
        <name>FAD</name>
        <dbReference type="ChEBI" id="CHEBI:57692"/>
    </cofactor>
</comment>
<keyword evidence="5" id="KW-0288">FMN</keyword>
<dbReference type="GO" id="GO:0004783">
    <property type="term" value="F:sulfite reductase (NADPH) activity"/>
    <property type="evidence" value="ECO:0007669"/>
    <property type="project" value="UniProtKB-EC"/>
</dbReference>
<dbReference type="InterPro" id="IPR001433">
    <property type="entry name" value="OxRdtase_FAD/NAD-bd"/>
</dbReference>
<dbReference type="PROSITE" id="PS51384">
    <property type="entry name" value="FAD_FR"/>
    <property type="match status" value="1"/>
</dbReference>
<comment type="cofactor">
    <cofactor evidence="1">
        <name>FMN</name>
        <dbReference type="ChEBI" id="CHEBI:58210"/>
    </cofactor>
</comment>
<reference evidence="13 14" key="1">
    <citation type="submission" date="2012-12" db="EMBL/GenBank/DDBJ databases">
        <title>Whole genome shotgun sequence of Gordonia aichiensis NBRC 108223.</title>
        <authorList>
            <person name="Isaki-Nakamura S."/>
            <person name="Hosoyama A."/>
            <person name="Tsuchikane K."/>
            <person name="Ando Y."/>
            <person name="Baba S."/>
            <person name="Ohji S."/>
            <person name="Hamada M."/>
            <person name="Tamura T."/>
            <person name="Yamazoe A."/>
            <person name="Yamazaki S."/>
            <person name="Fujita N."/>
        </authorList>
    </citation>
    <scope>NUCLEOTIDE SEQUENCE [LARGE SCALE GENOMIC DNA]</scope>
    <source>
        <strain evidence="13 14">NBRC 108223</strain>
    </source>
</reference>
<keyword evidence="9" id="KW-0028">Amino-acid biosynthesis</keyword>
<evidence type="ECO:0000256" key="1">
    <source>
        <dbReference type="ARBA" id="ARBA00001917"/>
    </source>
</evidence>
<proteinExistence type="predicted"/>
<feature type="region of interest" description="Disordered" evidence="11">
    <location>
        <begin position="1"/>
        <end position="56"/>
    </location>
</feature>
<feature type="domain" description="FAD-binding FR-type" evidence="12">
    <location>
        <begin position="55"/>
        <end position="272"/>
    </location>
</feature>
<evidence type="ECO:0000256" key="9">
    <source>
        <dbReference type="ARBA" id="ARBA00023192"/>
    </source>
</evidence>
<evidence type="ECO:0000256" key="11">
    <source>
        <dbReference type="SAM" id="MobiDB-lite"/>
    </source>
</evidence>